<dbReference type="InterPro" id="IPR052751">
    <property type="entry name" value="Plant_MAPKKK"/>
</dbReference>
<sequence>MEWSKGEIIGIGAFAKIYLANPRTPNTPLMAVKSAMPIDSSMLHLEKDILTDLSGCPQIINCYGDDTTVENGKTIYNVFLELAPNGDLSKRIAKNSPHNILIFPTQDGKKNDVKITDFGLAKRTAWKCDTDAEARSLLYRIGFTKELPEIPHELSEQGKDLLGKCWERDCSKRWTAEMPLNHPFVAEENDSDQSFRPVADKKVNLESSNNALSVH</sequence>
<dbReference type="InterPro" id="IPR017441">
    <property type="entry name" value="Protein_kinase_ATP_BS"/>
</dbReference>
<organism evidence="2 3">
    <name type="scientific">Stephania cephalantha</name>
    <dbReference type="NCBI Taxonomy" id="152367"/>
    <lineage>
        <taxon>Eukaryota</taxon>
        <taxon>Viridiplantae</taxon>
        <taxon>Streptophyta</taxon>
        <taxon>Embryophyta</taxon>
        <taxon>Tracheophyta</taxon>
        <taxon>Spermatophyta</taxon>
        <taxon>Magnoliopsida</taxon>
        <taxon>Ranunculales</taxon>
        <taxon>Menispermaceae</taxon>
        <taxon>Menispermoideae</taxon>
        <taxon>Cissampelideae</taxon>
        <taxon>Stephania</taxon>
    </lineage>
</organism>
<feature type="binding site" evidence="1">
    <location>
        <position position="33"/>
    </location>
    <ligand>
        <name>ATP</name>
        <dbReference type="ChEBI" id="CHEBI:30616"/>
    </ligand>
</feature>
<dbReference type="GO" id="GO:0005524">
    <property type="term" value="F:ATP binding"/>
    <property type="evidence" value="ECO:0007669"/>
    <property type="project" value="UniProtKB-UniRule"/>
</dbReference>
<dbReference type="GO" id="GO:0004672">
    <property type="term" value="F:protein kinase activity"/>
    <property type="evidence" value="ECO:0007669"/>
    <property type="project" value="TreeGrafter"/>
</dbReference>
<evidence type="ECO:0000313" key="2">
    <source>
        <dbReference type="EMBL" id="KAK9166326.1"/>
    </source>
</evidence>
<keyword evidence="3" id="KW-1185">Reference proteome</keyword>
<name>A0AAP0L8B9_9MAGN</name>
<dbReference type="PANTHER" id="PTHR48011:SF18">
    <property type="entry name" value="MITOGEN-ACTIVATED PROTEIN KINASE KINASE KINASE 19-RELATED"/>
    <property type="match status" value="1"/>
</dbReference>
<dbReference type="SUPFAM" id="SSF56112">
    <property type="entry name" value="Protein kinase-like (PK-like)"/>
    <property type="match status" value="1"/>
</dbReference>
<dbReference type="GO" id="GO:0007165">
    <property type="term" value="P:signal transduction"/>
    <property type="evidence" value="ECO:0007669"/>
    <property type="project" value="TreeGrafter"/>
</dbReference>
<proteinExistence type="predicted"/>
<evidence type="ECO:0008006" key="4">
    <source>
        <dbReference type="Google" id="ProtNLM"/>
    </source>
</evidence>
<reference evidence="2 3" key="1">
    <citation type="submission" date="2024-01" db="EMBL/GenBank/DDBJ databases">
        <title>Genome assemblies of Stephania.</title>
        <authorList>
            <person name="Yang L."/>
        </authorList>
    </citation>
    <scope>NUCLEOTIDE SEQUENCE [LARGE SCALE GENOMIC DNA]</scope>
    <source>
        <strain evidence="2">JXDWG</strain>
        <tissue evidence="2">Leaf</tissue>
    </source>
</reference>
<protein>
    <recommendedName>
        <fullName evidence="4">Protein kinase domain-containing protein</fullName>
    </recommendedName>
</protein>
<dbReference type="PROSITE" id="PS00107">
    <property type="entry name" value="PROTEIN_KINASE_ATP"/>
    <property type="match status" value="1"/>
</dbReference>
<dbReference type="InterPro" id="IPR011009">
    <property type="entry name" value="Kinase-like_dom_sf"/>
</dbReference>
<dbReference type="EMBL" id="JBBNAG010000001">
    <property type="protein sequence ID" value="KAK9166326.1"/>
    <property type="molecule type" value="Genomic_DNA"/>
</dbReference>
<keyword evidence="1" id="KW-0547">Nucleotide-binding</keyword>
<dbReference type="Proteomes" id="UP001419268">
    <property type="component" value="Unassembled WGS sequence"/>
</dbReference>
<accession>A0AAP0L8B9</accession>
<evidence type="ECO:0000256" key="1">
    <source>
        <dbReference type="PROSITE-ProRule" id="PRU10141"/>
    </source>
</evidence>
<keyword evidence="1" id="KW-0067">ATP-binding</keyword>
<gene>
    <name evidence="2" type="ORF">Scep_001517</name>
</gene>
<dbReference type="PANTHER" id="PTHR48011">
    <property type="entry name" value="CCR4-NOT TRANSCRIPTIONAL COMPLEX SUBUNIT CAF120-RELATED"/>
    <property type="match status" value="1"/>
</dbReference>
<comment type="caution">
    <text evidence="2">The sequence shown here is derived from an EMBL/GenBank/DDBJ whole genome shotgun (WGS) entry which is preliminary data.</text>
</comment>
<evidence type="ECO:0000313" key="3">
    <source>
        <dbReference type="Proteomes" id="UP001419268"/>
    </source>
</evidence>
<dbReference type="AlphaFoldDB" id="A0AAP0L8B9"/>
<dbReference type="Gene3D" id="1.10.510.10">
    <property type="entry name" value="Transferase(Phosphotransferase) domain 1"/>
    <property type="match status" value="2"/>
</dbReference>